<dbReference type="InterPro" id="IPR013783">
    <property type="entry name" value="Ig-like_fold"/>
</dbReference>
<reference evidence="8 9" key="1">
    <citation type="submission" date="2014-02" db="EMBL/GenBank/DDBJ databases">
        <authorList>
            <person name="Young C.-C."/>
            <person name="Hameed A."/>
            <person name="Huang H.-C."/>
            <person name="Shahina M."/>
        </authorList>
    </citation>
    <scope>NUCLEOTIDE SEQUENCE [LARGE SCALE GENOMIC DNA]</scope>
    <source>
        <strain evidence="8 9">CC-SAMT-1</strain>
    </source>
</reference>
<dbReference type="InterPro" id="IPR035396">
    <property type="entry name" value="Bac_rhamnosid6H"/>
</dbReference>
<dbReference type="PATRIC" id="fig|1454006.5.peg.2676"/>
<dbReference type="InterPro" id="IPR013737">
    <property type="entry name" value="Bac_rhamnosid_N"/>
</dbReference>
<dbReference type="HOGENOM" id="CLU_002926_1_1_10"/>
<dbReference type="PIRSF" id="PIRSF010631">
    <property type="entry name" value="A-rhamnsds"/>
    <property type="match status" value="1"/>
</dbReference>
<dbReference type="KEGG" id="sze:AW14_13495"/>
<feature type="domain" description="Alpha-L-rhamnosidase six-hairpin glycosidase" evidence="6">
    <location>
        <begin position="467"/>
        <end position="810"/>
    </location>
</feature>
<evidence type="ECO:0000259" key="7">
    <source>
        <dbReference type="Pfam" id="PF17390"/>
    </source>
</evidence>
<dbReference type="Gene3D" id="2.60.40.10">
    <property type="entry name" value="Immunoglobulins"/>
    <property type="match status" value="1"/>
</dbReference>
<dbReference type="SUPFAM" id="SSF49785">
    <property type="entry name" value="Galactose-binding domain-like"/>
    <property type="match status" value="1"/>
</dbReference>
<dbReference type="RefSeq" id="WP_044639220.1">
    <property type="nucleotide sequence ID" value="NZ_CP007202.1"/>
</dbReference>
<organism evidence="8 9">
    <name type="scientific">Siansivirga zeaxanthinifaciens CC-SAMT-1</name>
    <dbReference type="NCBI Taxonomy" id="1454006"/>
    <lineage>
        <taxon>Bacteria</taxon>
        <taxon>Pseudomonadati</taxon>
        <taxon>Bacteroidota</taxon>
        <taxon>Flavobacteriia</taxon>
        <taxon>Flavobacteriales</taxon>
        <taxon>Flavobacteriaceae</taxon>
        <taxon>Siansivirga</taxon>
    </lineage>
</organism>
<dbReference type="PANTHER" id="PTHR33307">
    <property type="entry name" value="ALPHA-RHAMNOSIDASE (EUROFUNG)"/>
    <property type="match status" value="1"/>
</dbReference>
<gene>
    <name evidence="8" type="ORF">AW14_13495</name>
</gene>
<protein>
    <recommendedName>
        <fullName evidence="2">alpha-L-rhamnosidase</fullName>
        <ecNumber evidence="2">3.2.1.40</ecNumber>
    </recommendedName>
</protein>
<accession>A0A0C5WE36</accession>
<dbReference type="Gene3D" id="2.60.420.10">
    <property type="entry name" value="Maltose phosphorylase, domain 3"/>
    <property type="match status" value="1"/>
</dbReference>
<dbReference type="Pfam" id="PF17390">
    <property type="entry name" value="Bac_rhamnosid_C"/>
    <property type="match status" value="1"/>
</dbReference>
<dbReference type="InterPro" id="IPR008928">
    <property type="entry name" value="6-hairpin_glycosidase_sf"/>
</dbReference>
<dbReference type="GO" id="GO:0005975">
    <property type="term" value="P:carbohydrate metabolic process"/>
    <property type="evidence" value="ECO:0007669"/>
    <property type="project" value="InterPro"/>
</dbReference>
<comment type="catalytic activity">
    <reaction evidence="1">
        <text>Hydrolysis of terminal non-reducing alpha-L-rhamnose residues in alpha-L-rhamnosides.</text>
        <dbReference type="EC" id="3.2.1.40"/>
    </reaction>
</comment>
<dbReference type="InterPro" id="IPR012341">
    <property type="entry name" value="6hp_glycosidase-like_sf"/>
</dbReference>
<dbReference type="Pfam" id="PF08531">
    <property type="entry name" value="Bac_rhamnosid_N"/>
    <property type="match status" value="1"/>
</dbReference>
<evidence type="ECO:0000256" key="1">
    <source>
        <dbReference type="ARBA" id="ARBA00001445"/>
    </source>
</evidence>
<evidence type="ECO:0000256" key="2">
    <source>
        <dbReference type="ARBA" id="ARBA00012652"/>
    </source>
</evidence>
<proteinExistence type="predicted"/>
<keyword evidence="3" id="KW-0378">Hydrolase</keyword>
<evidence type="ECO:0000313" key="9">
    <source>
        <dbReference type="Proteomes" id="UP000032229"/>
    </source>
</evidence>
<dbReference type="Gene3D" id="2.60.120.260">
    <property type="entry name" value="Galactose-binding domain-like"/>
    <property type="match status" value="2"/>
</dbReference>
<name>A0A0C5WE36_9FLAO</name>
<dbReference type="EMBL" id="CP007202">
    <property type="protein sequence ID" value="AJR04517.1"/>
    <property type="molecule type" value="Genomic_DNA"/>
</dbReference>
<evidence type="ECO:0000313" key="8">
    <source>
        <dbReference type="EMBL" id="AJR04517.1"/>
    </source>
</evidence>
<dbReference type="STRING" id="1454006.AW14_13495"/>
<feature type="domain" description="Bacterial alpha-L-rhamnosidase N-terminal" evidence="5">
    <location>
        <begin position="180"/>
        <end position="348"/>
    </location>
</feature>
<dbReference type="Pfam" id="PF17389">
    <property type="entry name" value="Bac_rhamnosid6H"/>
    <property type="match status" value="1"/>
</dbReference>
<dbReference type="GO" id="GO:0030596">
    <property type="term" value="F:alpha-L-rhamnosidase activity"/>
    <property type="evidence" value="ECO:0007669"/>
    <property type="project" value="UniProtKB-EC"/>
</dbReference>
<dbReference type="Proteomes" id="UP000032229">
    <property type="component" value="Chromosome"/>
</dbReference>
<dbReference type="EC" id="3.2.1.40" evidence="2"/>
<dbReference type="Pfam" id="PF05592">
    <property type="entry name" value="Bac_rhamnosid"/>
    <property type="match status" value="1"/>
</dbReference>
<feature type="domain" description="Alpha-L-rhamnosidase concanavalin-like" evidence="4">
    <location>
        <begin position="363"/>
        <end position="460"/>
    </location>
</feature>
<sequence length="918" mass="104537">MIKHVFYLIIFKLLFYTSIVQAKEILPAPISLSVSEGFHNPIGFYDSKPTFSWQLPQASNIKNQTAYEIVVASRPELLLKSPDVWSSGKVMSNQSVNVTYGGSELKSRQKVYWQLRYWNQEGHSSSWSKIASIEMGLLSNSDWKAQWIKIPDPDQWNTTRYGTRLFKPQYLRKQFKLNSKIKRARLYITAKGVFEASINGKKIGNDVLVPGWTPYQKRIETLTYDVTDALQKNKNTIGLILSEGWHSGRFGPQRRWDTVVAPPQIICQLEIEDIKGNLKTIATDGTWKAYNNGPIRTAGLYDGEVYDANYEIPGWNTPNYDDRFWQEVSVENLDPKTRLFPKKHATVKNKMKLQAVKMTAQGNRRVLFDLGQNMVGVVQLNIPVKKGDTIKLRHGEMLSSNGELFTGNLGSAPSIDYYIAKENGSISWQPKFTFHGFRYVEVSGYSKEHQPQLNWVTGMVQHSDFDMSGNFHSSHTKLNQLHSNIQWGLRGNFFDVPLDCPQRSERLGWTGDAQVFIPTSLYLADAHAFWAAWLTSMREDQFGNGGIPVVVPNFTGNFAQAGWSDACTIIPWELYFRTGDKGVLEDNYDMMKRWCDYHASEATNYISYMSTVGDWLQPFSQQKDDRRGDTPNTLISTAFYAYSVKLTMKTAEVLGLKEDKVYYQQLLDSISQAFEKEFFDENGKIKSPYTPTQTGYLLALGFDILPKVTADKAIIHLVELIQEADTHLRTGFIGTPLLAHVLDKTGNTNLLYDILFKETYPSWFYSINQGATTMWERWDGYTHDKGFADRALSFNHYAYGAIGQWMYERIAGIAPLAPGYKKILFAPVPNQILSEAKGEYHSPYGKISSDWKYDGKDFVYNITVPTNTTAKIIIPTFNLSNPNITVNGKSTKVEIKGDQLFLDNFQSGTFEIKLYNVN</sequence>
<dbReference type="OrthoDB" id="9815108at2"/>
<dbReference type="SUPFAM" id="SSF48208">
    <property type="entry name" value="Six-hairpin glycosidases"/>
    <property type="match status" value="1"/>
</dbReference>
<dbReference type="Pfam" id="PF25788">
    <property type="entry name" value="Ig_Rha78A_N"/>
    <property type="match status" value="1"/>
</dbReference>
<dbReference type="InterPro" id="IPR016007">
    <property type="entry name" value="Alpha_rhamnosid"/>
</dbReference>
<evidence type="ECO:0000256" key="3">
    <source>
        <dbReference type="ARBA" id="ARBA00022801"/>
    </source>
</evidence>
<dbReference type="Gene3D" id="1.50.10.10">
    <property type="match status" value="1"/>
</dbReference>
<evidence type="ECO:0000259" key="6">
    <source>
        <dbReference type="Pfam" id="PF17389"/>
    </source>
</evidence>
<evidence type="ECO:0000259" key="4">
    <source>
        <dbReference type="Pfam" id="PF05592"/>
    </source>
</evidence>
<keyword evidence="9" id="KW-1185">Reference proteome</keyword>
<dbReference type="InterPro" id="IPR008902">
    <property type="entry name" value="Rhamnosid_concanavalin"/>
</dbReference>
<dbReference type="AlphaFoldDB" id="A0A0C5WE36"/>
<feature type="domain" description="Alpha-L-rhamnosidase C-terminal" evidence="7">
    <location>
        <begin position="812"/>
        <end position="876"/>
    </location>
</feature>
<evidence type="ECO:0000259" key="5">
    <source>
        <dbReference type="Pfam" id="PF08531"/>
    </source>
</evidence>
<dbReference type="InterPro" id="IPR008979">
    <property type="entry name" value="Galactose-bd-like_sf"/>
</dbReference>
<dbReference type="InterPro" id="IPR035398">
    <property type="entry name" value="Bac_rhamnosid_C"/>
</dbReference>
<dbReference type="PANTHER" id="PTHR33307:SF6">
    <property type="entry name" value="ALPHA-RHAMNOSIDASE (EUROFUNG)-RELATED"/>
    <property type="match status" value="1"/>
</dbReference>